<dbReference type="STRING" id="349064.SAMN05660429_01082"/>
<dbReference type="InterPro" id="IPR035414">
    <property type="entry name" value="Peptidase_M1_pepN_Ig-like"/>
</dbReference>
<feature type="domain" description="Aminopeptidase N-like N-terminal" evidence="17">
    <location>
        <begin position="24"/>
        <end position="187"/>
    </location>
</feature>
<keyword evidence="8" id="KW-0479">Metal-binding</keyword>
<protein>
    <recommendedName>
        <fullName evidence="5 13">Aminopeptidase N</fullName>
        <ecNumber evidence="4 13">3.4.11.2</ecNumber>
    </recommendedName>
</protein>
<evidence type="ECO:0000256" key="1">
    <source>
        <dbReference type="ARBA" id="ARBA00000098"/>
    </source>
</evidence>
<dbReference type="InterPro" id="IPR001930">
    <property type="entry name" value="Peptidase_M1"/>
</dbReference>
<dbReference type="InterPro" id="IPR045357">
    <property type="entry name" value="Aminopeptidase_N-like_N"/>
</dbReference>
<dbReference type="Gene3D" id="2.60.40.1840">
    <property type="match status" value="1"/>
</dbReference>
<dbReference type="NCBIfam" id="TIGR02414">
    <property type="entry name" value="pepN_proteo"/>
    <property type="match status" value="1"/>
</dbReference>
<evidence type="ECO:0000313" key="19">
    <source>
        <dbReference type="Proteomes" id="UP000199308"/>
    </source>
</evidence>
<gene>
    <name evidence="18" type="ORF">SAMN05660429_01082</name>
</gene>
<dbReference type="PANTHER" id="PTHR46322:SF1">
    <property type="entry name" value="PUROMYCIN-SENSITIVE AMINOPEPTIDASE"/>
    <property type="match status" value="1"/>
</dbReference>
<keyword evidence="9" id="KW-0378">Hydrolase</keyword>
<dbReference type="Gene3D" id="1.10.390.10">
    <property type="entry name" value="Neutral Protease Domain 2"/>
    <property type="match status" value="1"/>
</dbReference>
<feature type="domain" description="Peptidase M1 alanyl aminopeptidase Ig-like fold" evidence="15">
    <location>
        <begin position="445"/>
        <end position="535"/>
    </location>
</feature>
<dbReference type="InterPro" id="IPR038438">
    <property type="entry name" value="PepN_Ig-like_sf"/>
</dbReference>
<comment type="cofactor">
    <cofactor evidence="2">
        <name>Zn(2+)</name>
        <dbReference type="ChEBI" id="CHEBI:29105"/>
    </cofactor>
</comment>
<dbReference type="InterPro" id="IPR012779">
    <property type="entry name" value="Peptidase_M1_pepN"/>
</dbReference>
<dbReference type="InterPro" id="IPR037144">
    <property type="entry name" value="Peptidase_M1_pepN_C_sf"/>
</dbReference>
<evidence type="ECO:0000256" key="10">
    <source>
        <dbReference type="ARBA" id="ARBA00022833"/>
    </source>
</evidence>
<dbReference type="Pfam" id="PF17432">
    <property type="entry name" value="DUF3458_C"/>
    <property type="match status" value="1"/>
</dbReference>
<evidence type="ECO:0000256" key="13">
    <source>
        <dbReference type="NCBIfam" id="TIGR02414"/>
    </source>
</evidence>
<dbReference type="FunFam" id="3.30.2010.30:FF:000002">
    <property type="entry name" value="Putative aminopeptidase N"/>
    <property type="match status" value="1"/>
</dbReference>
<comment type="similarity">
    <text evidence="3">Belongs to the peptidase M1 family.</text>
</comment>
<sequence length="854" mass="96187">MAEFQPRFLSDYQSPAFTIKKVDLTFDLYDNDTLVTAIMQVSRIDKSSKQLRLDGEHLTLVSVAIDGQLLAADQYQLDDSSLTLSIEQDDFTLEIETKIDPENNTALEGLYKSGGAFCTQCEAEGFRRITYFLDRPDVLAEYTTTVIADENVYPYLLANGNKIAESSVENGRHSVTWHDPFPKPSYLFALVAGDFDLLSDTYKTASGRQVALEIFVDKGNIEKAHHAMASLKKSMAWDEQTYNLEYDLDIYMIVAVDFFNMGAMENKGLNVFNSKFVLADNATATDTDFFNVEAVIAHEYFHNWTGNRVTCRDWFQLSLKEGLTVFRDQSFSADMHSKAVCRIQNVRLLRRMQFPEDASPMAHPIRPEKVVEMNNFYTMTVYEKGAEVIRMLHRIVGDDGFKKGMALYFERHDGHAVTCDDFVDAMADASQVDLSQFKVWYEQAGTPTVKVEKQFDQAKNELTLHVSQHHPDLPVNKTTKDLLIPIAIELITQAGSQSHLLTLSQAQQTFTFKHLENEPVVALFTDFSAPVKVEFEQTDQALNTIITDAKDEFSRWDACQSLFMREIFALINAPSKAVSATLLATVSSILNSEGDNALKAEMLTLPSFDEIAELCDSVEPQAICRAVETLKQTIAGELASEFKQVFTSNQQTTYSKDAKSIANRALKNVCLNYMARSEQYASMVSKQYYEADNMTDGIAAFSTAVIANLPDLSAISEHFANKWKDTTLVMDKWYSVMAQQQQDTFTKLQALLDSESFTLHNPNRARSLIGAFAMNNPQHFHCESGQGYRFLADRVIELNAINPQVAARLITPLIQFGRFDQATQQKMKREISRIASIDKLARDLKEKVSAALSS</sequence>
<accession>A0A1I0BXJ4</accession>
<dbReference type="Gene3D" id="3.30.2010.30">
    <property type="match status" value="1"/>
</dbReference>
<dbReference type="InterPro" id="IPR014782">
    <property type="entry name" value="Peptidase_M1_dom"/>
</dbReference>
<dbReference type="GO" id="GO:0016285">
    <property type="term" value="F:alanyl aminopeptidase activity"/>
    <property type="evidence" value="ECO:0007669"/>
    <property type="project" value="UniProtKB-EC"/>
</dbReference>
<dbReference type="EMBL" id="FOHK01000004">
    <property type="protein sequence ID" value="SET11551.1"/>
    <property type="molecule type" value="Genomic_DNA"/>
</dbReference>
<evidence type="ECO:0000256" key="2">
    <source>
        <dbReference type="ARBA" id="ARBA00001947"/>
    </source>
</evidence>
<evidence type="ECO:0000256" key="12">
    <source>
        <dbReference type="ARBA" id="ARBA00059739"/>
    </source>
</evidence>
<evidence type="ECO:0000259" key="17">
    <source>
        <dbReference type="Pfam" id="PF17900"/>
    </source>
</evidence>
<evidence type="ECO:0000313" key="18">
    <source>
        <dbReference type="EMBL" id="SET11551.1"/>
    </source>
</evidence>
<organism evidence="18 19">
    <name type="scientific">Thalassotalea agarivorans</name>
    <name type="common">Thalassomonas agarivorans</name>
    <dbReference type="NCBI Taxonomy" id="349064"/>
    <lineage>
        <taxon>Bacteria</taxon>
        <taxon>Pseudomonadati</taxon>
        <taxon>Pseudomonadota</taxon>
        <taxon>Gammaproteobacteria</taxon>
        <taxon>Alteromonadales</taxon>
        <taxon>Colwelliaceae</taxon>
        <taxon>Thalassotalea</taxon>
    </lineage>
</organism>
<dbReference type="SUPFAM" id="SSF55486">
    <property type="entry name" value="Metalloproteases ('zincins'), catalytic domain"/>
    <property type="match status" value="1"/>
</dbReference>
<dbReference type="GO" id="GO:0006508">
    <property type="term" value="P:proteolysis"/>
    <property type="evidence" value="ECO:0007669"/>
    <property type="project" value="UniProtKB-UniRule"/>
</dbReference>
<evidence type="ECO:0000259" key="15">
    <source>
        <dbReference type="Pfam" id="PF11940"/>
    </source>
</evidence>
<comment type="function">
    <text evidence="12">Aminopeptidase N is involved in the degradation of intracellular peptides generated by protein breakdown during normal growth as well as in response to nutrient starvation.</text>
</comment>
<dbReference type="Gene3D" id="2.60.40.1730">
    <property type="entry name" value="tricorn interacting facor f3 domain"/>
    <property type="match status" value="1"/>
</dbReference>
<evidence type="ECO:0000256" key="5">
    <source>
        <dbReference type="ARBA" id="ARBA00015611"/>
    </source>
</evidence>
<evidence type="ECO:0000256" key="6">
    <source>
        <dbReference type="ARBA" id="ARBA00022438"/>
    </source>
</evidence>
<evidence type="ECO:0000256" key="7">
    <source>
        <dbReference type="ARBA" id="ARBA00022670"/>
    </source>
</evidence>
<dbReference type="PRINTS" id="PR00756">
    <property type="entry name" value="ALADIPTASE"/>
</dbReference>
<keyword evidence="6 18" id="KW-0031">Aminopeptidase</keyword>
<dbReference type="FunFam" id="1.10.390.10:FF:000002">
    <property type="entry name" value="Aminopeptidase N"/>
    <property type="match status" value="1"/>
</dbReference>
<keyword evidence="19" id="KW-1185">Reference proteome</keyword>
<evidence type="ECO:0000256" key="3">
    <source>
        <dbReference type="ARBA" id="ARBA00010136"/>
    </source>
</evidence>
<dbReference type="OrthoDB" id="100605at2"/>
<dbReference type="RefSeq" id="WP_093328305.1">
    <property type="nucleotide sequence ID" value="NZ_AP027363.1"/>
</dbReference>
<evidence type="ECO:0000256" key="8">
    <source>
        <dbReference type="ARBA" id="ARBA00022723"/>
    </source>
</evidence>
<dbReference type="GO" id="GO:0008237">
    <property type="term" value="F:metallopeptidase activity"/>
    <property type="evidence" value="ECO:0007669"/>
    <property type="project" value="UniProtKB-UniRule"/>
</dbReference>
<evidence type="ECO:0000256" key="4">
    <source>
        <dbReference type="ARBA" id="ARBA00012564"/>
    </source>
</evidence>
<dbReference type="Pfam" id="PF01433">
    <property type="entry name" value="Peptidase_M1"/>
    <property type="match status" value="1"/>
</dbReference>
<feature type="domain" description="Peptidase M1 membrane alanine aminopeptidase" evidence="14">
    <location>
        <begin position="227"/>
        <end position="437"/>
    </location>
</feature>
<evidence type="ECO:0000259" key="16">
    <source>
        <dbReference type="Pfam" id="PF17432"/>
    </source>
</evidence>
<dbReference type="Proteomes" id="UP000199308">
    <property type="component" value="Unassembled WGS sequence"/>
</dbReference>
<dbReference type="AlphaFoldDB" id="A0A1I0BXJ4"/>
<name>A0A1I0BXJ4_THASX</name>
<dbReference type="SUPFAM" id="SSF63737">
    <property type="entry name" value="Leukotriene A4 hydrolase N-terminal domain"/>
    <property type="match status" value="1"/>
</dbReference>
<dbReference type="GO" id="GO:0008270">
    <property type="term" value="F:zinc ion binding"/>
    <property type="evidence" value="ECO:0007669"/>
    <property type="project" value="InterPro"/>
</dbReference>
<dbReference type="Pfam" id="PF11940">
    <property type="entry name" value="DUF3458"/>
    <property type="match status" value="1"/>
</dbReference>
<dbReference type="EC" id="3.4.11.2" evidence="4 13"/>
<evidence type="ECO:0000256" key="11">
    <source>
        <dbReference type="ARBA" id="ARBA00023049"/>
    </source>
</evidence>
<feature type="domain" description="Peptidase M1 alanyl aminopeptidase C-terminal" evidence="16">
    <location>
        <begin position="540"/>
        <end position="852"/>
    </location>
</feature>
<evidence type="ECO:0000256" key="9">
    <source>
        <dbReference type="ARBA" id="ARBA00022801"/>
    </source>
</evidence>
<comment type="catalytic activity">
    <reaction evidence="1">
        <text>Release of an N-terminal amino acid, Xaa-|-Yaa- from a peptide, amide or arylamide. Xaa is preferably Ala, but may be most amino acids including Pro (slow action). When a terminal hydrophobic residue is followed by a prolyl residue, the two may be released as an intact Xaa-Pro dipeptide.</text>
        <dbReference type="EC" id="3.4.11.2"/>
    </reaction>
</comment>
<dbReference type="Pfam" id="PF17900">
    <property type="entry name" value="Peptidase_M1_N"/>
    <property type="match status" value="1"/>
</dbReference>
<dbReference type="PANTHER" id="PTHR46322">
    <property type="entry name" value="PUROMYCIN-SENSITIVE AMINOPEPTIDASE"/>
    <property type="match status" value="1"/>
</dbReference>
<dbReference type="Gene3D" id="1.25.50.10">
    <property type="entry name" value="Peptidase M1, alanyl aminopeptidase, C-terminal domain"/>
    <property type="match status" value="1"/>
</dbReference>
<dbReference type="InterPro" id="IPR024601">
    <property type="entry name" value="Peptidase_M1_pepN_C"/>
</dbReference>
<evidence type="ECO:0000259" key="14">
    <source>
        <dbReference type="Pfam" id="PF01433"/>
    </source>
</evidence>
<dbReference type="FunFam" id="2.60.40.1730:FF:000005">
    <property type="entry name" value="Aminopeptidase N"/>
    <property type="match status" value="1"/>
</dbReference>
<keyword evidence="7" id="KW-0645">Protease</keyword>
<keyword evidence="11" id="KW-0482">Metalloprotease</keyword>
<dbReference type="InterPro" id="IPR042097">
    <property type="entry name" value="Aminopeptidase_N-like_N_sf"/>
</dbReference>
<keyword evidence="10" id="KW-0862">Zinc</keyword>
<proteinExistence type="inferred from homology"/>
<reference evidence="18 19" key="1">
    <citation type="submission" date="2016-10" db="EMBL/GenBank/DDBJ databases">
        <authorList>
            <person name="de Groot N.N."/>
        </authorList>
    </citation>
    <scope>NUCLEOTIDE SEQUENCE [LARGE SCALE GENOMIC DNA]</scope>
    <source>
        <strain evidence="18 19">DSM 19706</strain>
    </source>
</reference>
<dbReference type="InterPro" id="IPR027268">
    <property type="entry name" value="Peptidase_M4/M1_CTD_sf"/>
</dbReference>
<dbReference type="CDD" id="cd09600">
    <property type="entry name" value="M1_APN"/>
    <property type="match status" value="1"/>
</dbReference>